<dbReference type="InterPro" id="IPR036508">
    <property type="entry name" value="Chitin-bd_dom_sf"/>
</dbReference>
<sequence length="236" mass="26455">MKVNDSLVSIFSIVTGIIFCNAAVLRESSNLTSTTDAAKNGNQIKIQSPQDVHLDNSTAALCSLEESTDLNVVKDDSPLTNKKSNDKRTDYPKRRCQNYKSEKSNFQRVDDEVICPESGEGLFPDRSDCNMFWQCSNGIKYHMKCSPHLWFNSDLNICDYVWNHPRKQGCADARCPEGSSDLLALYGDCTKYIECSDGYAYVLSCCPHNKNANCSNCFFDDVNKRCLVKFASGTIE</sequence>
<keyword evidence="8" id="KW-1185">Reference proteome</keyword>
<dbReference type="GO" id="GO:0008061">
    <property type="term" value="F:chitin binding"/>
    <property type="evidence" value="ECO:0007669"/>
    <property type="project" value="UniProtKB-KW"/>
</dbReference>
<keyword evidence="2" id="KW-0732">Signal</keyword>
<dbReference type="AlphaFoldDB" id="A0AAW1V025"/>
<dbReference type="Proteomes" id="UP001431783">
    <property type="component" value="Unassembled WGS sequence"/>
</dbReference>
<evidence type="ECO:0000256" key="4">
    <source>
        <dbReference type="ARBA" id="ARBA00023157"/>
    </source>
</evidence>
<evidence type="ECO:0000259" key="6">
    <source>
        <dbReference type="PROSITE" id="PS50940"/>
    </source>
</evidence>
<accession>A0AAW1V025</accession>
<reference evidence="7 8" key="1">
    <citation type="submission" date="2023-03" db="EMBL/GenBank/DDBJ databases">
        <title>Genome insight into feeding habits of ladybird beetles.</title>
        <authorList>
            <person name="Li H.-S."/>
            <person name="Huang Y.-H."/>
            <person name="Pang H."/>
        </authorList>
    </citation>
    <scope>NUCLEOTIDE SEQUENCE [LARGE SCALE GENOMIC DNA]</scope>
    <source>
        <strain evidence="7">SYSU_2023b</strain>
        <tissue evidence="7">Whole body</tissue>
    </source>
</reference>
<evidence type="ECO:0000313" key="7">
    <source>
        <dbReference type="EMBL" id="KAK9886785.1"/>
    </source>
</evidence>
<dbReference type="SMART" id="SM00494">
    <property type="entry name" value="ChtBD2"/>
    <property type="match status" value="2"/>
</dbReference>
<dbReference type="PROSITE" id="PS50940">
    <property type="entry name" value="CHIT_BIND_II"/>
    <property type="match status" value="1"/>
</dbReference>
<comment type="caution">
    <text evidence="7">The sequence shown here is derived from an EMBL/GenBank/DDBJ whole genome shotgun (WGS) entry which is preliminary data.</text>
</comment>
<name>A0AAW1V025_9CUCU</name>
<dbReference type="Pfam" id="PF01607">
    <property type="entry name" value="CBM_14"/>
    <property type="match status" value="1"/>
</dbReference>
<dbReference type="GO" id="GO:0005576">
    <property type="term" value="C:extracellular region"/>
    <property type="evidence" value="ECO:0007669"/>
    <property type="project" value="InterPro"/>
</dbReference>
<gene>
    <name evidence="7" type="ORF">WA026_018438</name>
</gene>
<dbReference type="Gene3D" id="2.170.140.10">
    <property type="entry name" value="Chitin binding domain"/>
    <property type="match status" value="1"/>
</dbReference>
<keyword evidence="4" id="KW-1015">Disulfide bond</keyword>
<feature type="domain" description="Chitin-binding type-2" evidence="6">
    <location>
        <begin position="112"/>
        <end position="172"/>
    </location>
</feature>
<evidence type="ECO:0000256" key="2">
    <source>
        <dbReference type="ARBA" id="ARBA00022729"/>
    </source>
</evidence>
<proteinExistence type="predicted"/>
<keyword evidence="1" id="KW-0147">Chitin-binding</keyword>
<protein>
    <recommendedName>
        <fullName evidence="6">Chitin-binding type-2 domain-containing protein</fullName>
    </recommendedName>
</protein>
<dbReference type="InterPro" id="IPR051940">
    <property type="entry name" value="Chitin_bind-dev_reg"/>
</dbReference>
<evidence type="ECO:0000256" key="3">
    <source>
        <dbReference type="ARBA" id="ARBA00022737"/>
    </source>
</evidence>
<dbReference type="PANTHER" id="PTHR23301">
    <property type="entry name" value="CHITIN BINDING PERITROPHIN-A"/>
    <property type="match status" value="1"/>
</dbReference>
<organism evidence="7 8">
    <name type="scientific">Henosepilachna vigintioctopunctata</name>
    <dbReference type="NCBI Taxonomy" id="420089"/>
    <lineage>
        <taxon>Eukaryota</taxon>
        <taxon>Metazoa</taxon>
        <taxon>Ecdysozoa</taxon>
        <taxon>Arthropoda</taxon>
        <taxon>Hexapoda</taxon>
        <taxon>Insecta</taxon>
        <taxon>Pterygota</taxon>
        <taxon>Neoptera</taxon>
        <taxon>Endopterygota</taxon>
        <taxon>Coleoptera</taxon>
        <taxon>Polyphaga</taxon>
        <taxon>Cucujiformia</taxon>
        <taxon>Coccinelloidea</taxon>
        <taxon>Coccinellidae</taxon>
        <taxon>Epilachninae</taxon>
        <taxon>Epilachnini</taxon>
        <taxon>Henosepilachna</taxon>
    </lineage>
</organism>
<dbReference type="InterPro" id="IPR002557">
    <property type="entry name" value="Chitin-bd_dom"/>
</dbReference>
<dbReference type="PANTHER" id="PTHR23301:SF0">
    <property type="entry name" value="CHITIN-BINDING TYPE-2 DOMAIN-CONTAINING PROTEIN-RELATED"/>
    <property type="match status" value="1"/>
</dbReference>
<dbReference type="EMBL" id="JARQZJ010000102">
    <property type="protein sequence ID" value="KAK9886785.1"/>
    <property type="molecule type" value="Genomic_DNA"/>
</dbReference>
<keyword evidence="3" id="KW-0677">Repeat</keyword>
<keyword evidence="5" id="KW-0325">Glycoprotein</keyword>
<evidence type="ECO:0000313" key="8">
    <source>
        <dbReference type="Proteomes" id="UP001431783"/>
    </source>
</evidence>
<dbReference type="SUPFAM" id="SSF57625">
    <property type="entry name" value="Invertebrate chitin-binding proteins"/>
    <property type="match status" value="1"/>
</dbReference>
<evidence type="ECO:0000256" key="5">
    <source>
        <dbReference type="ARBA" id="ARBA00023180"/>
    </source>
</evidence>
<evidence type="ECO:0000256" key="1">
    <source>
        <dbReference type="ARBA" id="ARBA00022669"/>
    </source>
</evidence>